<dbReference type="PANTHER" id="PTHR13233">
    <property type="entry name" value="MICROSPHERULE PROTEIN 1"/>
    <property type="match status" value="1"/>
</dbReference>
<proteinExistence type="predicted"/>
<dbReference type="GO" id="GO:0002151">
    <property type="term" value="F:G-quadruplex RNA binding"/>
    <property type="evidence" value="ECO:0007669"/>
    <property type="project" value="InterPro"/>
</dbReference>
<dbReference type="PANTHER" id="PTHR13233:SF0">
    <property type="entry name" value="MICROSPHERULE PROTEIN 1"/>
    <property type="match status" value="1"/>
</dbReference>
<dbReference type="SMART" id="SM00240">
    <property type="entry name" value="FHA"/>
    <property type="match status" value="1"/>
</dbReference>
<dbReference type="Gene3D" id="2.60.200.20">
    <property type="match status" value="1"/>
</dbReference>
<dbReference type="CDD" id="cd22687">
    <property type="entry name" value="FHA_MCRS1"/>
    <property type="match status" value="1"/>
</dbReference>
<dbReference type="Pfam" id="PF00498">
    <property type="entry name" value="FHA"/>
    <property type="match status" value="1"/>
</dbReference>
<feature type="domain" description="FHA" evidence="2">
    <location>
        <begin position="587"/>
        <end position="643"/>
    </location>
</feature>
<dbReference type="GO" id="GO:0071339">
    <property type="term" value="C:MLL1 complex"/>
    <property type="evidence" value="ECO:0007669"/>
    <property type="project" value="InterPro"/>
</dbReference>
<dbReference type="EMBL" id="BKCP01004973">
    <property type="protein sequence ID" value="GER35504.1"/>
    <property type="molecule type" value="Genomic_DNA"/>
</dbReference>
<reference evidence="4" key="1">
    <citation type="journal article" date="2019" name="Curr. Biol.">
        <title>Genome Sequence of Striga asiatica Provides Insight into the Evolution of Plant Parasitism.</title>
        <authorList>
            <person name="Yoshida S."/>
            <person name="Kim S."/>
            <person name="Wafula E.K."/>
            <person name="Tanskanen J."/>
            <person name="Kim Y.M."/>
            <person name="Honaas L."/>
            <person name="Yang Z."/>
            <person name="Spallek T."/>
            <person name="Conn C.E."/>
            <person name="Ichihashi Y."/>
            <person name="Cheong K."/>
            <person name="Cui S."/>
            <person name="Der J.P."/>
            <person name="Gundlach H."/>
            <person name="Jiao Y."/>
            <person name="Hori C."/>
            <person name="Ishida J.K."/>
            <person name="Kasahara H."/>
            <person name="Kiba T."/>
            <person name="Kim M.S."/>
            <person name="Koo N."/>
            <person name="Laohavisit A."/>
            <person name="Lee Y.H."/>
            <person name="Lumba S."/>
            <person name="McCourt P."/>
            <person name="Mortimer J.C."/>
            <person name="Mutuku J.M."/>
            <person name="Nomura T."/>
            <person name="Sasaki-Sekimoto Y."/>
            <person name="Seto Y."/>
            <person name="Wang Y."/>
            <person name="Wakatake T."/>
            <person name="Sakakibara H."/>
            <person name="Demura T."/>
            <person name="Yamaguchi S."/>
            <person name="Yoneyama K."/>
            <person name="Manabe R.I."/>
            <person name="Nelson D.C."/>
            <person name="Schulman A.H."/>
            <person name="Timko M.P."/>
            <person name="dePamphilis C.W."/>
            <person name="Choi D."/>
            <person name="Shirasu K."/>
        </authorList>
    </citation>
    <scope>NUCLEOTIDE SEQUENCE [LARGE SCALE GENOMIC DNA]</scope>
    <source>
        <strain evidence="4">cv. UVA1</strain>
    </source>
</reference>
<dbReference type="Proteomes" id="UP000325081">
    <property type="component" value="Unassembled WGS sequence"/>
</dbReference>
<dbReference type="AlphaFoldDB" id="A0A5A7PRX7"/>
<evidence type="ECO:0000259" key="2">
    <source>
        <dbReference type="PROSITE" id="PS50006"/>
    </source>
</evidence>
<dbReference type="GO" id="GO:0044545">
    <property type="term" value="C:NSL complex"/>
    <property type="evidence" value="ECO:0007669"/>
    <property type="project" value="TreeGrafter"/>
</dbReference>
<gene>
    <name evidence="3" type="ORF">STAS_11787</name>
</gene>
<dbReference type="GO" id="GO:0045944">
    <property type="term" value="P:positive regulation of transcription by RNA polymerase II"/>
    <property type="evidence" value="ECO:0007669"/>
    <property type="project" value="TreeGrafter"/>
</dbReference>
<evidence type="ECO:0000313" key="3">
    <source>
        <dbReference type="EMBL" id="GER35504.1"/>
    </source>
</evidence>
<comment type="caution">
    <text evidence="3">The sequence shown here is derived from an EMBL/GenBank/DDBJ whole genome shotgun (WGS) entry which is preliminary data.</text>
</comment>
<dbReference type="InterPro" id="IPR037912">
    <property type="entry name" value="MCRS1"/>
</dbReference>
<evidence type="ECO:0000256" key="1">
    <source>
        <dbReference type="SAM" id="MobiDB-lite"/>
    </source>
</evidence>
<accession>A0A5A7PRX7</accession>
<organism evidence="3 4">
    <name type="scientific">Striga asiatica</name>
    <name type="common">Asiatic witchweed</name>
    <name type="synonym">Buchnera asiatica</name>
    <dbReference type="NCBI Taxonomy" id="4170"/>
    <lineage>
        <taxon>Eukaryota</taxon>
        <taxon>Viridiplantae</taxon>
        <taxon>Streptophyta</taxon>
        <taxon>Embryophyta</taxon>
        <taxon>Tracheophyta</taxon>
        <taxon>Spermatophyta</taxon>
        <taxon>Magnoliopsida</taxon>
        <taxon>eudicotyledons</taxon>
        <taxon>Gunneridae</taxon>
        <taxon>Pentapetalae</taxon>
        <taxon>asterids</taxon>
        <taxon>lamiids</taxon>
        <taxon>Lamiales</taxon>
        <taxon>Orobanchaceae</taxon>
        <taxon>Buchnereae</taxon>
        <taxon>Striga</taxon>
    </lineage>
</organism>
<dbReference type="SUPFAM" id="SSF49879">
    <property type="entry name" value="SMAD/FHA domain"/>
    <property type="match status" value="1"/>
</dbReference>
<protein>
    <submittedName>
        <fullName evidence="3">Forkhead-associated (FHA) domain-containing protein</fullName>
    </submittedName>
</protein>
<feature type="region of interest" description="Disordered" evidence="1">
    <location>
        <begin position="1"/>
        <end position="28"/>
    </location>
</feature>
<dbReference type="PROSITE" id="PS50006">
    <property type="entry name" value="FHA_DOMAIN"/>
    <property type="match status" value="1"/>
</dbReference>
<dbReference type="InterPro" id="IPR000253">
    <property type="entry name" value="FHA_dom"/>
</dbReference>
<name>A0A5A7PRX7_STRAF</name>
<evidence type="ECO:0000313" key="4">
    <source>
        <dbReference type="Proteomes" id="UP000325081"/>
    </source>
</evidence>
<dbReference type="InterPro" id="IPR008984">
    <property type="entry name" value="SMAD_FHA_dom_sf"/>
</dbReference>
<dbReference type="OrthoDB" id="10262769at2759"/>
<dbReference type="GO" id="GO:0031011">
    <property type="term" value="C:Ino80 complex"/>
    <property type="evidence" value="ECO:0007669"/>
    <property type="project" value="InterPro"/>
</dbReference>
<keyword evidence="4" id="KW-1185">Reference proteome</keyword>
<sequence length="688" mass="75471">MLEVMRSEFSPQPRSNKSEAVKEAALTSGKRKKAENIRKCYYAMCKRICNVPLDIMGIDLLPGSSATNFGDENGLGIQDPDFDIGPHLFPEFGPNSSNDLQFGGQVAAHDLPPFTYEDSTLPEFNQSDLFGPEAHLEGPGFGACDSGPYRNLACSSSTMPQMSMWDDSTSPDMCAPSDQLMARDEFVIPPSCNVNVTDSYLAELSNTLFSDDLHCSDSSPKDGIDASYLEGLSSLLTFDASPSQIELDGTAGGPHLLCEEPDKAASPIRASKELGPEYTNGVICCTLNTEDPNIPDNDDVFLPVRLPSPSFTPSGFHWKFEDPIFTKDLTNVARKVKVKVGPPAMKNNGQKDPCGPSRIEVATGPLDKGSIYSVADKGVKFELPKSNIQQAVLRNVRKGEGYSSRASSANTNENCTAKESSVDVDQGKKVDCEHIEICLDKREHGVDILESLEKSDNVKAETSNVGLVDDEPSCRKTIALPIDESLVLDMEEWSENDVPCFSDVEAMILDMDLSPDLYTNPEGVRITLLNLIDVREVQRYMLEESKKAIMRLEQSADSCTQRTFARQGAFAVLYGRWSKHFIKKPEVILGRSTEESKVDIDLGREKNGGKISRRQAIIKMDMHGTFQLINVGKSWVYVNGKEVLPCQSLSLTSGCLIEVRGLAFIFETSRANINIYLNSIVGSNLKGS</sequence>